<evidence type="ECO:0000313" key="2">
    <source>
        <dbReference type="EMBL" id="TKA26798.1"/>
    </source>
</evidence>
<dbReference type="Proteomes" id="UP000308549">
    <property type="component" value="Unassembled WGS sequence"/>
</dbReference>
<protein>
    <submittedName>
        <fullName evidence="2">Uncharacterized protein</fullName>
    </submittedName>
</protein>
<dbReference type="AlphaFoldDB" id="A0A4U0TWQ1"/>
<gene>
    <name evidence="2" type="ORF">B0A50_04244</name>
</gene>
<evidence type="ECO:0000313" key="3">
    <source>
        <dbReference type="Proteomes" id="UP000308549"/>
    </source>
</evidence>
<feature type="compositionally biased region" description="Basic residues" evidence="1">
    <location>
        <begin position="83"/>
        <end position="93"/>
    </location>
</feature>
<dbReference type="OrthoDB" id="5397183at2759"/>
<feature type="region of interest" description="Disordered" evidence="1">
    <location>
        <begin position="1"/>
        <end position="123"/>
    </location>
</feature>
<reference evidence="2 3" key="1">
    <citation type="submission" date="2017-03" db="EMBL/GenBank/DDBJ databases">
        <title>Genomes of endolithic fungi from Antarctica.</title>
        <authorList>
            <person name="Coleine C."/>
            <person name="Masonjones S."/>
            <person name="Stajich J.E."/>
        </authorList>
    </citation>
    <scope>NUCLEOTIDE SEQUENCE [LARGE SCALE GENOMIC DNA]</scope>
    <source>
        <strain evidence="2 3">CCFEE 6315</strain>
    </source>
</reference>
<organism evidence="2 3">
    <name type="scientific">Salinomyces thailandicus</name>
    <dbReference type="NCBI Taxonomy" id="706561"/>
    <lineage>
        <taxon>Eukaryota</taxon>
        <taxon>Fungi</taxon>
        <taxon>Dikarya</taxon>
        <taxon>Ascomycota</taxon>
        <taxon>Pezizomycotina</taxon>
        <taxon>Dothideomycetes</taxon>
        <taxon>Dothideomycetidae</taxon>
        <taxon>Mycosphaerellales</taxon>
        <taxon>Teratosphaeriaceae</taxon>
        <taxon>Salinomyces</taxon>
    </lineage>
</organism>
<feature type="compositionally biased region" description="Polar residues" evidence="1">
    <location>
        <begin position="114"/>
        <end position="123"/>
    </location>
</feature>
<name>A0A4U0TWQ1_9PEZI</name>
<dbReference type="EMBL" id="NAJL01000026">
    <property type="protein sequence ID" value="TKA26798.1"/>
    <property type="molecule type" value="Genomic_DNA"/>
</dbReference>
<feature type="compositionally biased region" description="Basic and acidic residues" evidence="1">
    <location>
        <begin position="35"/>
        <end position="46"/>
    </location>
</feature>
<keyword evidence="3" id="KW-1185">Reference proteome</keyword>
<evidence type="ECO:0000256" key="1">
    <source>
        <dbReference type="SAM" id="MobiDB-lite"/>
    </source>
</evidence>
<feature type="compositionally biased region" description="Basic and acidic residues" evidence="1">
    <location>
        <begin position="1"/>
        <end position="12"/>
    </location>
</feature>
<feature type="compositionally biased region" description="Polar residues" evidence="1">
    <location>
        <begin position="22"/>
        <end position="34"/>
    </location>
</feature>
<proteinExistence type="predicted"/>
<sequence>MSQWKGWDENQIRRVPAMASFTAINASTGSPSNDPETHHDPTDDRGASQQRSKSVASEYLGRGQSEHEAAPVTEILQGLSARKTGRKSNRRARTASAAPKAKRRKSSVPDTMAVSKSTTQVSMIDQPSRYTRAKTKTKPAETVKHPDVDQVCMPTEGQIVPVYSQSTSMDSVRFTPQTTSMQAVRAASRPGQTVYKSDEIKTSTEAGVEFIQPWLNHATATASTSSITKEPLGPHPALSSMPTHAGLEAELSASRESPDVLSELDVLDDEVMADLAAAVEQDTTHRNRTPPPRLHKQNVKEVDEHDNYGGALLDEAEKKFLNGLRAASVKKNQPVPVVRQSFPPPILDRSPIFGATNGTILKTCFRIGEALNVGCQAVRMNRPVLLELYARVKGSWRVQKGKGRKQHFVFHDLYHDNPPHVNGTFELCGQSELWDLDVSAFLAKREEGIMCRVIGRMKREEMRWSLVVLNIWEAGWDDVDAVAAIYAKDPGQRFASEDD</sequence>
<comment type="caution">
    <text evidence="2">The sequence shown here is derived from an EMBL/GenBank/DDBJ whole genome shotgun (WGS) entry which is preliminary data.</text>
</comment>
<accession>A0A4U0TWQ1</accession>